<evidence type="ECO:0000313" key="2">
    <source>
        <dbReference type="EMBL" id="MBK1670934.1"/>
    </source>
</evidence>
<name>A0ABS1DL32_9PROT</name>
<dbReference type="InterPro" id="IPR008490">
    <property type="entry name" value="Transposase_InsH_N"/>
</dbReference>
<evidence type="ECO:0000259" key="1">
    <source>
        <dbReference type="Pfam" id="PF05598"/>
    </source>
</evidence>
<gene>
    <name evidence="2" type="ORF">CKO28_23255</name>
</gene>
<comment type="caution">
    <text evidence="2">The sequence shown here is derived from an EMBL/GenBank/DDBJ whole genome shotgun (WGS) entry which is preliminary data.</text>
</comment>
<reference evidence="2 3" key="1">
    <citation type="journal article" date="2020" name="Microorganisms">
        <title>Osmotic Adaptation and Compatible Solute Biosynthesis of Phototrophic Bacteria as Revealed from Genome Analyses.</title>
        <authorList>
            <person name="Imhoff J.F."/>
            <person name="Rahn T."/>
            <person name="Kunzel S."/>
            <person name="Keller A."/>
            <person name="Neulinger S.C."/>
        </authorList>
    </citation>
    <scope>NUCLEOTIDE SEQUENCE [LARGE SCALE GENOMIC DNA]</scope>
    <source>
        <strain evidence="2 3">DSM 9895</strain>
    </source>
</reference>
<dbReference type="Proteomes" id="UP001296873">
    <property type="component" value="Unassembled WGS sequence"/>
</dbReference>
<proteinExistence type="predicted"/>
<dbReference type="Pfam" id="PF05598">
    <property type="entry name" value="DUF772"/>
    <property type="match status" value="1"/>
</dbReference>
<feature type="domain" description="Transposase InsH N-terminal" evidence="1">
    <location>
        <begin position="21"/>
        <end position="99"/>
    </location>
</feature>
<sequence length="152" mass="17171">MDMMDWLPSGDIVHWVVDAVELMDLSAFEAEHRVGGAGHGRRRPGAVRPEGPVGVANLRLQPGRALRKIERLCERDAGYRFIIGEQVPDHTVIARFRRRHSARMAEVFRHVLLYDPSATRRGCWAMSANLSRSSTRKIFRGALPEPAPQVHQ</sequence>
<organism evidence="2 3">
    <name type="scientific">Rhodovibrio sodomensis</name>
    <dbReference type="NCBI Taxonomy" id="1088"/>
    <lineage>
        <taxon>Bacteria</taxon>
        <taxon>Pseudomonadati</taxon>
        <taxon>Pseudomonadota</taxon>
        <taxon>Alphaproteobacteria</taxon>
        <taxon>Rhodospirillales</taxon>
        <taxon>Rhodovibrionaceae</taxon>
        <taxon>Rhodovibrio</taxon>
    </lineage>
</organism>
<accession>A0ABS1DL32</accession>
<dbReference type="EMBL" id="NRRL01000129">
    <property type="protein sequence ID" value="MBK1670934.1"/>
    <property type="molecule type" value="Genomic_DNA"/>
</dbReference>
<keyword evidence="3" id="KW-1185">Reference proteome</keyword>
<protein>
    <recommendedName>
        <fullName evidence="1">Transposase InsH N-terminal domain-containing protein</fullName>
    </recommendedName>
</protein>
<evidence type="ECO:0000313" key="3">
    <source>
        <dbReference type="Proteomes" id="UP001296873"/>
    </source>
</evidence>